<name>A0A2G8IP38_BACPU</name>
<proteinExistence type="predicted"/>
<sequence>MRKVIKALLVKPKNKLLAAIRKSKMDTVQINLIRIPMFLDHLNQNIPTRKLTILVLVQIAQKSLICKKRDSKKIA</sequence>
<gene>
    <name evidence="1" type="ORF">CTV99_18770</name>
</gene>
<organism evidence="1 2">
    <name type="scientific">Bacillus pumilus</name>
    <name type="common">Bacillus mesentericus</name>
    <dbReference type="NCBI Taxonomy" id="1408"/>
    <lineage>
        <taxon>Bacteria</taxon>
        <taxon>Bacillati</taxon>
        <taxon>Bacillota</taxon>
        <taxon>Bacilli</taxon>
        <taxon>Bacillales</taxon>
        <taxon>Bacillaceae</taxon>
        <taxon>Bacillus</taxon>
    </lineage>
</organism>
<dbReference type="EMBL" id="PEKP01000043">
    <property type="protein sequence ID" value="PIK25278.1"/>
    <property type="molecule type" value="Genomic_DNA"/>
</dbReference>
<comment type="caution">
    <text evidence="1">The sequence shown here is derived from an EMBL/GenBank/DDBJ whole genome shotgun (WGS) entry which is preliminary data.</text>
</comment>
<evidence type="ECO:0000313" key="1">
    <source>
        <dbReference type="EMBL" id="PIK25278.1"/>
    </source>
</evidence>
<evidence type="ECO:0000313" key="2">
    <source>
        <dbReference type="Proteomes" id="UP000230768"/>
    </source>
</evidence>
<accession>A0A2G8IP38</accession>
<dbReference type="Proteomes" id="UP000230768">
    <property type="component" value="Unassembled WGS sequence"/>
</dbReference>
<dbReference type="AlphaFoldDB" id="A0A2G8IP38"/>
<protein>
    <submittedName>
        <fullName evidence="1">Uncharacterized protein</fullName>
    </submittedName>
</protein>
<reference evidence="1 2" key="1">
    <citation type="submission" date="2017-11" db="EMBL/GenBank/DDBJ databases">
        <title>Draft genome sequence of Bacillus pumilus 51_5il from lake Gorkoye (Russia: Novosibirsk region).</title>
        <authorList>
            <person name="Shipova A.A."/>
            <person name="Rozanov A.S."/>
            <person name="Bryanskaya A.V."/>
            <person name="Peltek S.E."/>
        </authorList>
    </citation>
    <scope>NUCLEOTIDE SEQUENCE [LARGE SCALE GENOMIC DNA]</scope>
    <source>
        <strain evidence="1 2">51_5il</strain>
    </source>
</reference>